<dbReference type="SUPFAM" id="SSF52540">
    <property type="entry name" value="P-loop containing nucleoside triphosphate hydrolases"/>
    <property type="match status" value="1"/>
</dbReference>
<reference evidence="1 2" key="1">
    <citation type="submission" date="2017-06" db="EMBL/GenBank/DDBJ databases">
        <title>Comparative genomic analysis of Ambrosia Fusariam Clade fungi.</title>
        <authorList>
            <person name="Stajich J.E."/>
            <person name="Carrillo J."/>
            <person name="Kijimoto T."/>
            <person name="Eskalen A."/>
            <person name="O'Donnell K."/>
            <person name="Kasson M."/>
        </authorList>
    </citation>
    <scope>NUCLEOTIDE SEQUENCE [LARGE SCALE GENOMIC DNA]</scope>
    <source>
        <strain evidence="1 2">NRRL62579</strain>
    </source>
</reference>
<organism evidence="1 2">
    <name type="scientific">Fusarium oligoseptatum</name>
    <dbReference type="NCBI Taxonomy" id="2604345"/>
    <lineage>
        <taxon>Eukaryota</taxon>
        <taxon>Fungi</taxon>
        <taxon>Dikarya</taxon>
        <taxon>Ascomycota</taxon>
        <taxon>Pezizomycotina</taxon>
        <taxon>Sordariomycetes</taxon>
        <taxon>Hypocreomycetidae</taxon>
        <taxon>Hypocreales</taxon>
        <taxon>Nectriaceae</taxon>
        <taxon>Fusarium</taxon>
        <taxon>Fusarium solani species complex</taxon>
    </lineage>
</organism>
<dbReference type="Gene3D" id="3.40.50.300">
    <property type="entry name" value="P-loop containing nucleotide triphosphate hydrolases"/>
    <property type="match status" value="1"/>
</dbReference>
<dbReference type="Proteomes" id="UP000287144">
    <property type="component" value="Unassembled WGS sequence"/>
</dbReference>
<proteinExistence type="predicted"/>
<sequence>MDELAFLSEPDPCGSEERLSPYQEALLQRIVDKKSSRDEAQVILKGHFPDMSGKCEAFLKSKEPPPALPHVPAFELRPWHLPLRVQDWLAEALPFINGTGEGRPSSLVLIGPPGCGKTTLALTFGRPAFMVDRWDVDEVRRPGITHVVLKNVSLQNLSCKRHLAGCQMQLFVEEQDGSSMTIPFGRPVIWVCSPDMSPLNDPEVGAYMNDPGSGTVIVNITDKLYG</sequence>
<evidence type="ECO:0000313" key="2">
    <source>
        <dbReference type="Proteomes" id="UP000287144"/>
    </source>
</evidence>
<evidence type="ECO:0000313" key="1">
    <source>
        <dbReference type="EMBL" id="RSL85738.1"/>
    </source>
</evidence>
<dbReference type="EMBL" id="NKCK01000314">
    <property type="protein sequence ID" value="RSL85738.1"/>
    <property type="molecule type" value="Genomic_DNA"/>
</dbReference>
<protein>
    <submittedName>
        <fullName evidence="1">Uncharacterized protein</fullName>
    </submittedName>
</protein>
<name>A0A428S7E9_9HYPO</name>
<dbReference type="AlphaFoldDB" id="A0A428S7E9"/>
<keyword evidence="2" id="KW-1185">Reference proteome</keyword>
<accession>A0A428S7E9</accession>
<comment type="caution">
    <text evidence="1">The sequence shown here is derived from an EMBL/GenBank/DDBJ whole genome shotgun (WGS) entry which is preliminary data.</text>
</comment>
<gene>
    <name evidence="1" type="ORF">CEP52_016052</name>
</gene>
<dbReference type="InterPro" id="IPR027417">
    <property type="entry name" value="P-loop_NTPase"/>
</dbReference>